<evidence type="ECO:0008006" key="3">
    <source>
        <dbReference type="Google" id="ProtNLM"/>
    </source>
</evidence>
<reference evidence="1 2" key="1">
    <citation type="journal article" date="2013" name="Genome Announc.">
        <title>Genome Sequence of the Obligate Gammaproteobacterial Methanotroph Methylomicrobium album Strain BG8.</title>
        <authorList>
            <person name="Kits K.D."/>
            <person name="Kalyuzhnaya M.G."/>
            <person name="Klotz M.G."/>
            <person name="Jetten M.S."/>
            <person name="Op den Camp H.J."/>
            <person name="Vuilleumier S."/>
            <person name="Bringel F."/>
            <person name="Dispirito A.A."/>
            <person name="Murrell J.C."/>
            <person name="Bruce D."/>
            <person name="Cheng J.F."/>
            <person name="Copeland A."/>
            <person name="Goodwin L."/>
            <person name="Hauser L."/>
            <person name="Lajus A."/>
            <person name="Land M.L."/>
            <person name="Lapidus A."/>
            <person name="Lucas S."/>
            <person name="Medigue C."/>
            <person name="Pitluck S."/>
            <person name="Woyke T."/>
            <person name="Zeytun A."/>
            <person name="Stein L.Y."/>
        </authorList>
    </citation>
    <scope>NUCLEOTIDE SEQUENCE [LARGE SCALE GENOMIC DNA]</scope>
    <source>
        <strain evidence="1 2">BG8</strain>
    </source>
</reference>
<dbReference type="Proteomes" id="UP000005090">
    <property type="component" value="Chromosome"/>
</dbReference>
<evidence type="ECO:0000313" key="1">
    <source>
        <dbReference type="EMBL" id="EIC30332.1"/>
    </source>
</evidence>
<dbReference type="STRING" id="686340.Metal_2618"/>
<dbReference type="AlphaFoldDB" id="H8GJH2"/>
<proteinExistence type="predicted"/>
<organism evidence="1 2">
    <name type="scientific">Methylomicrobium album BG8</name>
    <dbReference type="NCBI Taxonomy" id="686340"/>
    <lineage>
        <taxon>Bacteria</taxon>
        <taxon>Pseudomonadati</taxon>
        <taxon>Pseudomonadota</taxon>
        <taxon>Gammaproteobacteria</taxon>
        <taxon>Methylococcales</taxon>
        <taxon>Methylococcaceae</taxon>
        <taxon>Methylomicrobium</taxon>
    </lineage>
</organism>
<gene>
    <name evidence="1" type="ORF">Metal_2618</name>
</gene>
<protein>
    <recommendedName>
        <fullName evidence="3">PD(D/E)XK endonuclease domain-containing protein</fullName>
    </recommendedName>
</protein>
<dbReference type="HOGENOM" id="CLU_152360_0_0_6"/>
<evidence type="ECO:0000313" key="2">
    <source>
        <dbReference type="Proteomes" id="UP000005090"/>
    </source>
</evidence>
<keyword evidence="2" id="KW-1185">Reference proteome</keyword>
<dbReference type="eggNOG" id="ENOG5031HXY">
    <property type="taxonomic scope" value="Bacteria"/>
</dbReference>
<name>H8GJH2_METAL</name>
<dbReference type="RefSeq" id="WP_005372893.1">
    <property type="nucleotide sequence ID" value="NZ_CM001475.1"/>
</dbReference>
<dbReference type="EMBL" id="CM001475">
    <property type="protein sequence ID" value="EIC30332.1"/>
    <property type="molecule type" value="Genomic_DNA"/>
</dbReference>
<accession>H8GJH2</accession>
<sequence>MLQLTPIDYKSLNARQQETFNFQKVSGVLADFGFSTIRLSDDWQGADFIANHISGQQFLKVQLKGRLTLDQKYQGKDIWVCFRHHDVWYLYPHDAALTWALENKTLGKNPDVWKSGTGAWSYPSPPKDFLQWLAPYALTNHSTGPAQKAAQAG</sequence>